<feature type="domain" description="Tyr recombinase" evidence="6">
    <location>
        <begin position="101"/>
        <end position="211"/>
    </location>
</feature>
<evidence type="ECO:0000256" key="1">
    <source>
        <dbReference type="ARBA" id="ARBA00008857"/>
    </source>
</evidence>
<feature type="domain" description="Core-binding (CB)" evidence="7">
    <location>
        <begin position="1"/>
        <end position="84"/>
    </location>
</feature>
<proteinExistence type="inferred from homology"/>
<dbReference type="InterPro" id="IPR050090">
    <property type="entry name" value="Tyrosine_recombinase_XerCD"/>
</dbReference>
<dbReference type="PROSITE" id="PS51900">
    <property type="entry name" value="CB"/>
    <property type="match status" value="1"/>
</dbReference>
<dbReference type="Gene3D" id="1.10.443.10">
    <property type="entry name" value="Intergrase catalytic core"/>
    <property type="match status" value="1"/>
</dbReference>
<keyword evidence="9" id="KW-1185">Reference proteome</keyword>
<comment type="caution">
    <text evidence="8">The sequence shown here is derived from an EMBL/GenBank/DDBJ whole genome shotgun (WGS) entry which is preliminary data.</text>
</comment>
<name>A0AA37WZY6_9GAMM</name>
<organism evidence="8 9">
    <name type="scientific">Paraferrimonas haliotis</name>
    <dbReference type="NCBI Taxonomy" id="2013866"/>
    <lineage>
        <taxon>Bacteria</taxon>
        <taxon>Pseudomonadati</taxon>
        <taxon>Pseudomonadota</taxon>
        <taxon>Gammaproteobacteria</taxon>
        <taxon>Alteromonadales</taxon>
        <taxon>Ferrimonadaceae</taxon>
        <taxon>Paraferrimonas</taxon>
    </lineage>
</organism>
<dbReference type="InterPro" id="IPR011010">
    <property type="entry name" value="DNA_brk_join_enz"/>
</dbReference>
<evidence type="ECO:0000256" key="5">
    <source>
        <dbReference type="PROSITE-ProRule" id="PRU01248"/>
    </source>
</evidence>
<comment type="similarity">
    <text evidence="1">Belongs to the 'phage' integrase family.</text>
</comment>
<dbReference type="Gene3D" id="1.10.150.130">
    <property type="match status" value="1"/>
</dbReference>
<dbReference type="GO" id="GO:0003677">
    <property type="term" value="F:DNA binding"/>
    <property type="evidence" value="ECO:0007669"/>
    <property type="project" value="UniProtKB-UniRule"/>
</dbReference>
<protein>
    <recommendedName>
        <fullName evidence="10">Integron integrase</fullName>
    </recommendedName>
</protein>
<sequence length="211" mass="24476">MSSSPFIKSVREALRVRHYRLATKKTYIHWIKRFIRFHNYRHPSEMGNAEIEAFLNDLANRCQVSSSTQNIALCALMFMYRHVLKQPIEDLAYSFAKKPKRVPTVLNPHEVNLILSHLSGKHWLVIALLFGSGLRINEALQLRLKDIDFSNMTIFVYRGKGAKDRMTILPVSLINQIKSQMKFALKIHQKDCEDGFGLASLPRTLERCRSY</sequence>
<dbReference type="PROSITE" id="PS51898">
    <property type="entry name" value="TYR_RECOMBINASE"/>
    <property type="match status" value="1"/>
</dbReference>
<accession>A0AA37WZY6</accession>
<dbReference type="InterPro" id="IPR004107">
    <property type="entry name" value="Integrase_SAM-like_N"/>
</dbReference>
<dbReference type="Proteomes" id="UP001157439">
    <property type="component" value="Unassembled WGS sequence"/>
</dbReference>
<keyword evidence="4" id="KW-0233">DNA recombination</keyword>
<keyword evidence="3 5" id="KW-0238">DNA-binding</keyword>
<dbReference type="SUPFAM" id="SSF56349">
    <property type="entry name" value="DNA breaking-rejoining enzymes"/>
    <property type="match status" value="1"/>
</dbReference>
<dbReference type="RefSeq" id="WP_348524026.1">
    <property type="nucleotide sequence ID" value="NZ_BSPO01000003.1"/>
</dbReference>
<dbReference type="InterPro" id="IPR010998">
    <property type="entry name" value="Integrase_recombinase_N"/>
</dbReference>
<evidence type="ECO:0000256" key="2">
    <source>
        <dbReference type="ARBA" id="ARBA00022908"/>
    </source>
</evidence>
<evidence type="ECO:0000259" key="6">
    <source>
        <dbReference type="PROSITE" id="PS51898"/>
    </source>
</evidence>
<keyword evidence="2" id="KW-0229">DNA integration</keyword>
<evidence type="ECO:0000256" key="3">
    <source>
        <dbReference type="ARBA" id="ARBA00023125"/>
    </source>
</evidence>
<evidence type="ECO:0000313" key="9">
    <source>
        <dbReference type="Proteomes" id="UP001157439"/>
    </source>
</evidence>
<dbReference type="GO" id="GO:0006310">
    <property type="term" value="P:DNA recombination"/>
    <property type="evidence" value="ECO:0007669"/>
    <property type="project" value="UniProtKB-KW"/>
</dbReference>
<evidence type="ECO:0000259" key="7">
    <source>
        <dbReference type="PROSITE" id="PS51900"/>
    </source>
</evidence>
<dbReference type="PANTHER" id="PTHR30349:SF64">
    <property type="entry name" value="PROPHAGE INTEGRASE INTD-RELATED"/>
    <property type="match status" value="1"/>
</dbReference>
<dbReference type="InterPro" id="IPR013762">
    <property type="entry name" value="Integrase-like_cat_sf"/>
</dbReference>
<dbReference type="InterPro" id="IPR002104">
    <property type="entry name" value="Integrase_catalytic"/>
</dbReference>
<evidence type="ECO:0000313" key="8">
    <source>
        <dbReference type="EMBL" id="GLS84306.1"/>
    </source>
</evidence>
<dbReference type="EMBL" id="BSPO01000003">
    <property type="protein sequence ID" value="GLS84306.1"/>
    <property type="molecule type" value="Genomic_DNA"/>
</dbReference>
<evidence type="ECO:0000256" key="4">
    <source>
        <dbReference type="ARBA" id="ARBA00023172"/>
    </source>
</evidence>
<reference evidence="8 9" key="1">
    <citation type="journal article" date="2014" name="Int. J. Syst. Evol. Microbiol.">
        <title>Complete genome sequence of Corynebacterium casei LMG S-19264T (=DSM 44701T), isolated from a smear-ripened cheese.</title>
        <authorList>
            <consortium name="US DOE Joint Genome Institute (JGI-PGF)"/>
            <person name="Walter F."/>
            <person name="Albersmeier A."/>
            <person name="Kalinowski J."/>
            <person name="Ruckert C."/>
        </authorList>
    </citation>
    <scope>NUCLEOTIDE SEQUENCE [LARGE SCALE GENOMIC DNA]</scope>
    <source>
        <strain evidence="8 9">NBRC 112785</strain>
    </source>
</reference>
<dbReference type="Pfam" id="PF00589">
    <property type="entry name" value="Phage_integrase"/>
    <property type="match status" value="1"/>
</dbReference>
<dbReference type="InterPro" id="IPR044068">
    <property type="entry name" value="CB"/>
</dbReference>
<dbReference type="PANTHER" id="PTHR30349">
    <property type="entry name" value="PHAGE INTEGRASE-RELATED"/>
    <property type="match status" value="1"/>
</dbReference>
<dbReference type="AlphaFoldDB" id="A0AA37WZY6"/>
<dbReference type="Pfam" id="PF13495">
    <property type="entry name" value="Phage_int_SAM_4"/>
    <property type="match status" value="1"/>
</dbReference>
<dbReference type="GO" id="GO:0015074">
    <property type="term" value="P:DNA integration"/>
    <property type="evidence" value="ECO:0007669"/>
    <property type="project" value="UniProtKB-KW"/>
</dbReference>
<gene>
    <name evidence="8" type="ORF">GCM10007894_22830</name>
</gene>
<evidence type="ECO:0008006" key="10">
    <source>
        <dbReference type="Google" id="ProtNLM"/>
    </source>
</evidence>